<keyword evidence="3" id="KW-0998">Cell outer membrane</keyword>
<dbReference type="Proteomes" id="UP000217289">
    <property type="component" value="Chromosome"/>
</dbReference>
<dbReference type="KEGG" id="mbd:MEBOL_007503"/>
<proteinExistence type="predicted"/>
<organism evidence="6 7">
    <name type="scientific">Melittangium boletus DSM 14713</name>
    <dbReference type="NCBI Taxonomy" id="1294270"/>
    <lineage>
        <taxon>Bacteria</taxon>
        <taxon>Pseudomonadati</taxon>
        <taxon>Myxococcota</taxon>
        <taxon>Myxococcia</taxon>
        <taxon>Myxococcales</taxon>
        <taxon>Cystobacterineae</taxon>
        <taxon>Archangiaceae</taxon>
        <taxon>Melittangium</taxon>
    </lineage>
</organism>
<protein>
    <submittedName>
        <fullName evidence="6">Cell envelope biogenesis protein OmpA</fullName>
    </submittedName>
</protein>
<name>A0A250IRY4_9BACT</name>
<evidence type="ECO:0000313" key="7">
    <source>
        <dbReference type="Proteomes" id="UP000217289"/>
    </source>
</evidence>
<accession>A0A250IRY4</accession>
<sequence>MAAALLGCSVAWAQSNDQLPGFELERLETNTGRGTLLVGNGELMAPGGLSVNLLGHYQRAPLTLSDGGDQRLQIVRNRATSVFAASYGVLSWLELSAQVPFVVWQEGEPPTSVGLAPLSGQGVGTPLLQARLGLLSRRQRKPVDLSADLGVGLPLGNGLALAGDDGPRFHARVTMGTSLSIFQSSLEAGILFRPRIQIATSALEPASSGASSEVRIGAALATTGRGLRGELGLRAIIASQPAMEVLGGVRLPLLQGLDAFAMAGPGVGTAPGTPLFRVLAGVTFRSEPPPKLSYLDEHADRELQLTLATPTPDQREELVRPTPNWEIGVERSPTQAAVADNTPPQRPYQPGPQERLVLRGEVHFTQGNAELPGVVPLLDQATLRLAEQARVGTILIEGHADKEGGDASNMIVSLRRAQAVRRYLIDQGVPAARIRIRGFGADWPVSATPATEQERQLNRRAEILVITDAEDPLTTQAPIP</sequence>
<dbReference type="SUPFAM" id="SSF103088">
    <property type="entry name" value="OmpA-like"/>
    <property type="match status" value="1"/>
</dbReference>
<keyword evidence="2 4" id="KW-0472">Membrane</keyword>
<evidence type="ECO:0000259" key="5">
    <source>
        <dbReference type="PROSITE" id="PS51123"/>
    </source>
</evidence>
<dbReference type="InterPro" id="IPR006665">
    <property type="entry name" value="OmpA-like"/>
</dbReference>
<dbReference type="PROSITE" id="PS51123">
    <property type="entry name" value="OMPA_2"/>
    <property type="match status" value="1"/>
</dbReference>
<dbReference type="PANTHER" id="PTHR30329:SF21">
    <property type="entry name" value="LIPOPROTEIN YIAD-RELATED"/>
    <property type="match status" value="1"/>
</dbReference>
<evidence type="ECO:0000256" key="1">
    <source>
        <dbReference type="ARBA" id="ARBA00004442"/>
    </source>
</evidence>
<dbReference type="Pfam" id="PF00691">
    <property type="entry name" value="OmpA"/>
    <property type="match status" value="1"/>
</dbReference>
<keyword evidence="7" id="KW-1185">Reference proteome</keyword>
<dbReference type="InterPro" id="IPR050330">
    <property type="entry name" value="Bact_OuterMem_StrucFunc"/>
</dbReference>
<gene>
    <name evidence="6" type="ORF">MEBOL_007503</name>
</gene>
<evidence type="ECO:0000256" key="3">
    <source>
        <dbReference type="ARBA" id="ARBA00023237"/>
    </source>
</evidence>
<dbReference type="Gene3D" id="3.30.1330.60">
    <property type="entry name" value="OmpA-like domain"/>
    <property type="match status" value="1"/>
</dbReference>
<dbReference type="AlphaFoldDB" id="A0A250IRY4"/>
<dbReference type="InterPro" id="IPR036737">
    <property type="entry name" value="OmpA-like_sf"/>
</dbReference>
<dbReference type="EMBL" id="CP022163">
    <property type="protein sequence ID" value="ATB34002.1"/>
    <property type="molecule type" value="Genomic_DNA"/>
</dbReference>
<evidence type="ECO:0000256" key="2">
    <source>
        <dbReference type="ARBA" id="ARBA00023136"/>
    </source>
</evidence>
<feature type="domain" description="OmpA-like" evidence="5">
    <location>
        <begin position="351"/>
        <end position="469"/>
    </location>
</feature>
<reference evidence="6 7" key="1">
    <citation type="submission" date="2017-06" db="EMBL/GenBank/DDBJ databases">
        <authorList>
            <person name="Kim H.J."/>
            <person name="Triplett B.A."/>
        </authorList>
    </citation>
    <scope>NUCLEOTIDE SEQUENCE [LARGE SCALE GENOMIC DNA]</scope>
    <source>
        <strain evidence="6 7">DSM 14713</strain>
    </source>
</reference>
<dbReference type="PRINTS" id="PR01021">
    <property type="entry name" value="OMPADOMAIN"/>
</dbReference>
<evidence type="ECO:0000313" key="6">
    <source>
        <dbReference type="EMBL" id="ATB34002.1"/>
    </source>
</evidence>
<dbReference type="InterPro" id="IPR006664">
    <property type="entry name" value="OMP_bac"/>
</dbReference>
<comment type="subcellular location">
    <subcellularLocation>
        <location evidence="1">Cell outer membrane</location>
    </subcellularLocation>
</comment>
<evidence type="ECO:0000256" key="4">
    <source>
        <dbReference type="PROSITE-ProRule" id="PRU00473"/>
    </source>
</evidence>
<dbReference type="CDD" id="cd07185">
    <property type="entry name" value="OmpA_C-like"/>
    <property type="match status" value="1"/>
</dbReference>
<dbReference type="PANTHER" id="PTHR30329">
    <property type="entry name" value="STATOR ELEMENT OF FLAGELLAR MOTOR COMPLEX"/>
    <property type="match status" value="1"/>
</dbReference>
<dbReference type="GO" id="GO:0009279">
    <property type="term" value="C:cell outer membrane"/>
    <property type="evidence" value="ECO:0007669"/>
    <property type="project" value="UniProtKB-SubCell"/>
</dbReference>